<keyword evidence="1" id="KW-0732">Signal</keyword>
<evidence type="ECO:0000313" key="5">
    <source>
        <dbReference type="EMBL" id="ABK62042.1"/>
    </source>
</evidence>
<evidence type="ECO:0000256" key="3">
    <source>
        <dbReference type="SAM" id="Phobius"/>
    </source>
</evidence>
<dbReference type="STRING" id="386415.NT01CX_1253"/>
<dbReference type="EMBL" id="CP000382">
    <property type="protein sequence ID" value="ABK62042.1"/>
    <property type="molecule type" value="Genomic_DNA"/>
</dbReference>
<name>A0PY84_CLONN</name>
<dbReference type="KEGG" id="cno:NT01CX_1253"/>
<dbReference type="RefSeq" id="WP_011721344.1">
    <property type="nucleotide sequence ID" value="NC_008593.1"/>
</dbReference>
<keyword evidence="3" id="KW-0812">Transmembrane</keyword>
<gene>
    <name evidence="5" type="ordered locus">NT01CX_1253</name>
</gene>
<evidence type="ECO:0000313" key="6">
    <source>
        <dbReference type="Proteomes" id="UP000008220"/>
    </source>
</evidence>
<dbReference type="Pfam" id="PF13205">
    <property type="entry name" value="Big_5"/>
    <property type="match status" value="1"/>
</dbReference>
<dbReference type="Gene3D" id="3.10.620.30">
    <property type="match status" value="1"/>
</dbReference>
<protein>
    <submittedName>
        <fullName evidence="5">S-layer-like domain, putative</fullName>
    </submittedName>
</protein>
<keyword evidence="2" id="KW-0175">Coiled coil</keyword>
<organism evidence="5 6">
    <name type="scientific">Clostridium novyi (strain NT)</name>
    <dbReference type="NCBI Taxonomy" id="386415"/>
    <lineage>
        <taxon>Bacteria</taxon>
        <taxon>Bacillati</taxon>
        <taxon>Bacillota</taxon>
        <taxon>Clostridia</taxon>
        <taxon>Eubacteriales</taxon>
        <taxon>Clostridiaceae</taxon>
        <taxon>Clostridium</taxon>
    </lineage>
</organism>
<reference evidence="5 6" key="1">
    <citation type="journal article" date="2006" name="Nat. Biotechnol.">
        <title>The genome and transcriptomes of the anti-tumor agent Clostridium novyi-NT.</title>
        <authorList>
            <person name="Bettegowda C."/>
            <person name="Huang X."/>
            <person name="Lin J."/>
            <person name="Cheong I."/>
            <person name="Kohli M."/>
            <person name="Szabo S.A."/>
            <person name="Zhang X."/>
            <person name="Diaz L.A. Jr."/>
            <person name="Velculescu V.E."/>
            <person name="Parmigiani G."/>
            <person name="Kinzler K.W."/>
            <person name="Vogelstein B."/>
            <person name="Zhou S."/>
        </authorList>
    </citation>
    <scope>NUCLEOTIDE SEQUENCE [LARGE SCALE GENOMIC DNA]</scope>
    <source>
        <strain evidence="5 6">NT</strain>
    </source>
</reference>
<dbReference type="GO" id="GO:0005737">
    <property type="term" value="C:cytoplasm"/>
    <property type="evidence" value="ECO:0007669"/>
    <property type="project" value="TreeGrafter"/>
</dbReference>
<dbReference type="SMART" id="SM00460">
    <property type="entry name" value="TGc"/>
    <property type="match status" value="1"/>
</dbReference>
<dbReference type="InterPro" id="IPR038765">
    <property type="entry name" value="Papain-like_cys_pep_sf"/>
</dbReference>
<sequence>MIKTKKIMLAIIMTAVVSSYGNIAVYAENRNQVYSSNIEVKNYNQLTDELGKALANGATDVKLNLEQSFVEEFRKTDEKYLGQLLTEAGYKSKNDYYINEMNRYGFGVSGKETAFKFDYFETVEETEKVKIEVKRIIKDIIKPNMSEDEKVKAIHDYIVTHVQYDINGMRDGNEAHTAYSALFTDKAGEPHETVCQGYALLFYKMATEAGLEARIMTGNAFSKSANQKPQPHAWNLIKINDNWYQIDLTWDDPIMNPPNTNYKRYDYFNLSDKEMQKDHTYNNPEKFPKCNTVYSDVVTNEAILKEIGRSKSNKDAVLKKDEEKSKDIIEKNKLDEAKKKLEERKKKLEEAKILKPLKEIKKLQDESKARLIEELKSLEEEKKKSLVEDLKKLEEDKKSQIISDIKKLKEDKISEVIETIEKLAEDGSETLKEDGKKENLIDKIKKIIIEKDIKLPDRKKYIKKDESIYEKNEFINSVLKINGTESKEVLDAKQIIAKASKKEKIQFWGNPNKNHKTELNHNFKINFNKKVSADDLKSKVIIFNKNTGHKVDIDIKLTNEGKTIEINKNQQFDYDNQYVLFISDDLKDSGNNSALNKVIIMEIDC</sequence>
<feature type="transmembrane region" description="Helical" evidence="3">
    <location>
        <begin position="7"/>
        <end position="27"/>
    </location>
</feature>
<dbReference type="PANTHER" id="PTHR46333:SF2">
    <property type="entry name" value="CYTOKINESIS PROTEIN 3"/>
    <property type="match status" value="1"/>
</dbReference>
<dbReference type="AlphaFoldDB" id="A0PY84"/>
<feature type="coiled-coil region" evidence="2">
    <location>
        <begin position="331"/>
        <end position="426"/>
    </location>
</feature>
<accession>A0PY84</accession>
<dbReference type="Pfam" id="PF01841">
    <property type="entry name" value="Transglut_core"/>
    <property type="match status" value="1"/>
</dbReference>
<dbReference type="HOGENOM" id="CLU_451072_0_0_9"/>
<evidence type="ECO:0000256" key="2">
    <source>
        <dbReference type="SAM" id="Coils"/>
    </source>
</evidence>
<evidence type="ECO:0000256" key="1">
    <source>
        <dbReference type="ARBA" id="ARBA00022729"/>
    </source>
</evidence>
<dbReference type="InterPro" id="IPR052557">
    <property type="entry name" value="CAP/Cytokinesis_protein"/>
</dbReference>
<keyword evidence="3" id="KW-1133">Transmembrane helix</keyword>
<feature type="domain" description="Transglutaminase-like" evidence="4">
    <location>
        <begin position="187"/>
        <end position="250"/>
    </location>
</feature>
<dbReference type="SUPFAM" id="SSF54001">
    <property type="entry name" value="Cysteine proteinases"/>
    <property type="match status" value="1"/>
</dbReference>
<keyword evidence="6" id="KW-1185">Reference proteome</keyword>
<evidence type="ECO:0000259" key="4">
    <source>
        <dbReference type="SMART" id="SM00460"/>
    </source>
</evidence>
<keyword evidence="3" id="KW-0472">Membrane</keyword>
<dbReference type="InterPro" id="IPR032812">
    <property type="entry name" value="SbsA_Ig"/>
</dbReference>
<dbReference type="InterPro" id="IPR002931">
    <property type="entry name" value="Transglutaminase-like"/>
</dbReference>
<dbReference type="Proteomes" id="UP000008220">
    <property type="component" value="Chromosome"/>
</dbReference>
<dbReference type="eggNOG" id="COG5279">
    <property type="taxonomic scope" value="Bacteria"/>
</dbReference>
<proteinExistence type="predicted"/>
<dbReference type="PANTHER" id="PTHR46333">
    <property type="entry name" value="CYTOKINESIS PROTEIN 3"/>
    <property type="match status" value="1"/>
</dbReference>